<evidence type="ECO:0000313" key="6">
    <source>
        <dbReference type="Proteomes" id="UP000035036"/>
    </source>
</evidence>
<evidence type="ECO:0000256" key="2">
    <source>
        <dbReference type="ARBA" id="ARBA00023067"/>
    </source>
</evidence>
<geneLocation type="plasmid" evidence="5 6">
    <name>pGSUB1</name>
</geneLocation>
<reference evidence="5 6" key="1">
    <citation type="journal article" date="2015" name="Genome Announc.">
        <title>Genomes of Geoalkalibacter ferrihydriticus Z-0531T and Geoalkalibacter subterraneus Red1T, Two Haloalkaliphilic Metal-Reducing Deltaproteobacteria.</title>
        <authorList>
            <person name="Badalamenti J.P."/>
            <person name="Krajmalnik-Brown R."/>
            <person name="Torres C.I."/>
            <person name="Bond D.R."/>
        </authorList>
    </citation>
    <scope>NUCLEOTIDE SEQUENCE [LARGE SCALE GENOMIC DNA]</scope>
    <source>
        <strain evidence="5 6">Red1</strain>
        <plasmid evidence="6">Plasmid pGSUB1</plasmid>
    </source>
</reference>
<dbReference type="CDD" id="cd13831">
    <property type="entry name" value="HU"/>
    <property type="match status" value="1"/>
</dbReference>
<dbReference type="GO" id="GO:0030261">
    <property type="term" value="P:chromosome condensation"/>
    <property type="evidence" value="ECO:0007669"/>
    <property type="project" value="UniProtKB-KW"/>
</dbReference>
<dbReference type="GO" id="GO:0003677">
    <property type="term" value="F:DNA binding"/>
    <property type="evidence" value="ECO:0007669"/>
    <property type="project" value="UniProtKB-KW"/>
</dbReference>
<evidence type="ECO:0000256" key="4">
    <source>
        <dbReference type="RuleBase" id="RU003939"/>
    </source>
</evidence>
<evidence type="ECO:0008006" key="7">
    <source>
        <dbReference type="Google" id="ProtNLM"/>
    </source>
</evidence>
<gene>
    <name evidence="5" type="ORF">GSUB_16675</name>
</gene>
<proteinExistence type="inferred from homology"/>
<keyword evidence="5" id="KW-0614">Plasmid</keyword>
<dbReference type="InterPro" id="IPR000119">
    <property type="entry name" value="Hist_DNA-bd"/>
</dbReference>
<dbReference type="Pfam" id="PF00216">
    <property type="entry name" value="Bac_DNA_binding"/>
    <property type="match status" value="1"/>
</dbReference>
<dbReference type="PANTHER" id="PTHR33175:SF3">
    <property type="entry name" value="DNA-BINDING PROTEIN HU-BETA"/>
    <property type="match status" value="1"/>
</dbReference>
<evidence type="ECO:0000256" key="1">
    <source>
        <dbReference type="ARBA" id="ARBA00010529"/>
    </source>
</evidence>
<dbReference type="InterPro" id="IPR010992">
    <property type="entry name" value="IHF-like_DNA-bd_dom_sf"/>
</dbReference>
<dbReference type="AlphaFoldDB" id="A0A0B5FX14"/>
<evidence type="ECO:0000313" key="5">
    <source>
        <dbReference type="EMBL" id="AJF08141.1"/>
    </source>
</evidence>
<sequence>MTKEDLIKGISEKAGVTKADAGKTIKAIEMIVLEKLQNDEKALLPGIGTFVVKERKARKGRNPATGESIDIPAAKYVGFKPLKNIREALND</sequence>
<dbReference type="Proteomes" id="UP000035036">
    <property type="component" value="Plasmid pGSUB1"/>
</dbReference>
<keyword evidence="3" id="KW-0238">DNA-binding</keyword>
<dbReference type="SUPFAM" id="SSF47729">
    <property type="entry name" value="IHF-like DNA-binding proteins"/>
    <property type="match status" value="1"/>
</dbReference>
<organism evidence="5 6">
    <name type="scientific">Geoalkalibacter subterraneus</name>
    <dbReference type="NCBI Taxonomy" id="483547"/>
    <lineage>
        <taxon>Bacteria</taxon>
        <taxon>Pseudomonadati</taxon>
        <taxon>Thermodesulfobacteriota</taxon>
        <taxon>Desulfuromonadia</taxon>
        <taxon>Desulfuromonadales</taxon>
        <taxon>Geoalkalibacteraceae</taxon>
        <taxon>Geoalkalibacter</taxon>
    </lineage>
</organism>
<accession>A0A0B5FX14</accession>
<dbReference type="SMART" id="SM00411">
    <property type="entry name" value="BHL"/>
    <property type="match status" value="1"/>
</dbReference>
<dbReference type="PANTHER" id="PTHR33175">
    <property type="entry name" value="DNA-BINDING PROTEIN HU"/>
    <property type="match status" value="1"/>
</dbReference>
<dbReference type="PRINTS" id="PR01727">
    <property type="entry name" value="DNABINDINGHU"/>
</dbReference>
<dbReference type="GO" id="GO:0005829">
    <property type="term" value="C:cytosol"/>
    <property type="evidence" value="ECO:0007669"/>
    <property type="project" value="TreeGrafter"/>
</dbReference>
<dbReference type="OrthoDB" id="9799835at2"/>
<dbReference type="HOGENOM" id="CLU_105066_3_1_7"/>
<keyword evidence="6" id="KW-1185">Reference proteome</keyword>
<name>A0A0B5FX14_9BACT</name>
<dbReference type="Gene3D" id="4.10.520.10">
    <property type="entry name" value="IHF-like DNA-binding proteins"/>
    <property type="match status" value="1"/>
</dbReference>
<protein>
    <recommendedName>
        <fullName evidence="7">DNA-binding protein</fullName>
    </recommendedName>
</protein>
<comment type="similarity">
    <text evidence="1 4">Belongs to the bacterial histone-like protein family.</text>
</comment>
<dbReference type="GO" id="GO:0030527">
    <property type="term" value="F:structural constituent of chromatin"/>
    <property type="evidence" value="ECO:0007669"/>
    <property type="project" value="InterPro"/>
</dbReference>
<dbReference type="KEGG" id="gsb:GSUB_16675"/>
<dbReference type="RefSeq" id="WP_040202768.1">
    <property type="nucleotide sequence ID" value="NZ_CP010312.1"/>
</dbReference>
<evidence type="ECO:0000256" key="3">
    <source>
        <dbReference type="ARBA" id="ARBA00023125"/>
    </source>
</evidence>
<keyword evidence="2" id="KW-0226">DNA condensation</keyword>
<dbReference type="EMBL" id="CP010312">
    <property type="protein sequence ID" value="AJF08141.1"/>
    <property type="molecule type" value="Genomic_DNA"/>
</dbReference>